<evidence type="ECO:0000256" key="4">
    <source>
        <dbReference type="ARBA" id="ARBA00011738"/>
    </source>
</evidence>
<keyword evidence="6" id="KW-0479">Metal-binding</keyword>
<dbReference type="Proteomes" id="UP001500220">
    <property type="component" value="Unassembled WGS sequence"/>
</dbReference>
<dbReference type="PANTHER" id="PTHR11845:SF13">
    <property type="entry name" value="5'-DEOXYNUCLEOTIDASE HDDC2"/>
    <property type="match status" value="1"/>
</dbReference>
<organism evidence="10 11">
    <name type="scientific">Saccharopolyspora thermophila</name>
    <dbReference type="NCBI Taxonomy" id="89367"/>
    <lineage>
        <taxon>Bacteria</taxon>
        <taxon>Bacillati</taxon>
        <taxon>Actinomycetota</taxon>
        <taxon>Actinomycetes</taxon>
        <taxon>Pseudonocardiales</taxon>
        <taxon>Pseudonocardiaceae</taxon>
        <taxon>Saccharopolyspora</taxon>
    </lineage>
</organism>
<comment type="catalytic activity">
    <reaction evidence="1">
        <text>a 2'-deoxyribonucleoside 5'-phosphate + H2O = a 2'-deoxyribonucleoside + phosphate</text>
        <dbReference type="Rhea" id="RHEA:36167"/>
        <dbReference type="ChEBI" id="CHEBI:15377"/>
        <dbReference type="ChEBI" id="CHEBI:18274"/>
        <dbReference type="ChEBI" id="CHEBI:43474"/>
        <dbReference type="ChEBI" id="CHEBI:65317"/>
        <dbReference type="EC" id="3.1.3.89"/>
    </reaction>
</comment>
<evidence type="ECO:0000256" key="2">
    <source>
        <dbReference type="ARBA" id="ARBA00001936"/>
    </source>
</evidence>
<dbReference type="InterPro" id="IPR003607">
    <property type="entry name" value="HD/PDEase_dom"/>
</dbReference>
<dbReference type="Pfam" id="PF13023">
    <property type="entry name" value="HD_3"/>
    <property type="match status" value="1"/>
</dbReference>
<evidence type="ECO:0000313" key="10">
    <source>
        <dbReference type="EMBL" id="GGI80714.1"/>
    </source>
</evidence>
<dbReference type="Proteomes" id="UP000597989">
    <property type="component" value="Unassembled WGS sequence"/>
</dbReference>
<sequence>MPDQRFAEIIAFAHETGHLKQTVRSGWLLGGVRNPESVAEHSYRVGILAFVIAACEGANPERAATLGLFHDLPETRIADIPSVGKKYVQTAAPHDIVTDQTAGLPEDLAARIVAAVDEHESAKTPEATPESRCSRDADKLELLLQAREY</sequence>
<reference evidence="10" key="4">
    <citation type="submission" date="2020-09" db="EMBL/GenBank/DDBJ databases">
        <authorList>
            <person name="Sun Q."/>
            <person name="Zhou Y."/>
        </authorList>
    </citation>
    <scope>NUCLEOTIDE SEQUENCE</scope>
    <source>
        <strain evidence="10">CGMCC 4.7206</strain>
    </source>
</reference>
<comment type="caution">
    <text evidence="10">The sequence shown here is derived from an EMBL/GenBank/DDBJ whole genome shotgun (WGS) entry which is preliminary data.</text>
</comment>
<feature type="domain" description="HD/PDEase" evidence="8">
    <location>
        <begin position="34"/>
        <end position="131"/>
    </location>
</feature>
<dbReference type="EMBL" id="BAAAHC010000015">
    <property type="protein sequence ID" value="GAA0532811.1"/>
    <property type="molecule type" value="Genomic_DNA"/>
</dbReference>
<evidence type="ECO:0000256" key="3">
    <source>
        <dbReference type="ARBA" id="ARBA00001941"/>
    </source>
</evidence>
<gene>
    <name evidence="9" type="ORF">GCM10009545_39160</name>
    <name evidence="10" type="ORF">GCM10011581_17540</name>
</gene>
<evidence type="ECO:0000313" key="11">
    <source>
        <dbReference type="Proteomes" id="UP000597989"/>
    </source>
</evidence>
<evidence type="ECO:0000256" key="5">
    <source>
        <dbReference type="ARBA" id="ARBA00012964"/>
    </source>
</evidence>
<name>A0A917JRT3_9PSEU</name>
<reference evidence="9" key="1">
    <citation type="journal article" date="2014" name="Int. J. Syst. Evol. Microbiol.">
        <title>Complete genome of a new Firmicutes species belonging to the dominant human colonic microbiota ('Ruminococcus bicirculans') reveals two chromosomes and a selective capacity to utilize plant glucans.</title>
        <authorList>
            <consortium name="NISC Comparative Sequencing Program"/>
            <person name="Wegmann U."/>
            <person name="Louis P."/>
            <person name="Goesmann A."/>
            <person name="Henrissat B."/>
            <person name="Duncan S.H."/>
            <person name="Flint H.J."/>
        </authorList>
    </citation>
    <scope>NUCLEOTIDE SEQUENCE</scope>
    <source>
        <strain evidence="9">JCM 10664</strain>
    </source>
</reference>
<proteinExistence type="predicted"/>
<dbReference type="InterPro" id="IPR039356">
    <property type="entry name" value="YfbR/HDDC2"/>
</dbReference>
<reference evidence="12" key="3">
    <citation type="journal article" date="2019" name="Int. J. Syst. Evol. Microbiol.">
        <title>The Global Catalogue of Microorganisms (GCM) 10K type strain sequencing project: providing services to taxonomists for standard genome sequencing and annotation.</title>
        <authorList>
            <consortium name="The Broad Institute Genomics Platform"/>
            <consortium name="The Broad Institute Genome Sequencing Center for Infectious Disease"/>
            <person name="Wu L."/>
            <person name="Ma J."/>
        </authorList>
    </citation>
    <scope>NUCLEOTIDE SEQUENCE [LARGE SCALE GENOMIC DNA]</scope>
    <source>
        <strain evidence="12">JCM 10664</strain>
    </source>
</reference>
<comment type="cofactor">
    <cofactor evidence="3">
        <name>Co(2+)</name>
        <dbReference type="ChEBI" id="CHEBI:48828"/>
    </cofactor>
</comment>
<dbReference type="GO" id="GO:0005737">
    <property type="term" value="C:cytoplasm"/>
    <property type="evidence" value="ECO:0007669"/>
    <property type="project" value="TreeGrafter"/>
</dbReference>
<protein>
    <recommendedName>
        <fullName evidence="5">5'-deoxynucleotidase</fullName>
        <ecNumber evidence="5">3.1.3.89</ecNumber>
    </recommendedName>
</protein>
<evidence type="ECO:0000313" key="12">
    <source>
        <dbReference type="Proteomes" id="UP001500220"/>
    </source>
</evidence>
<dbReference type="EC" id="3.1.3.89" evidence="5"/>
<comment type="cofactor">
    <cofactor evidence="2">
        <name>Mn(2+)</name>
        <dbReference type="ChEBI" id="CHEBI:29035"/>
    </cofactor>
</comment>
<evidence type="ECO:0000256" key="7">
    <source>
        <dbReference type="ARBA" id="ARBA00022801"/>
    </source>
</evidence>
<dbReference type="EMBL" id="BMMT01000004">
    <property type="protein sequence ID" value="GGI80714.1"/>
    <property type="molecule type" value="Genomic_DNA"/>
</dbReference>
<dbReference type="GO" id="GO:0046872">
    <property type="term" value="F:metal ion binding"/>
    <property type="evidence" value="ECO:0007669"/>
    <property type="project" value="UniProtKB-KW"/>
</dbReference>
<evidence type="ECO:0000256" key="1">
    <source>
        <dbReference type="ARBA" id="ARBA00001638"/>
    </source>
</evidence>
<comment type="subunit">
    <text evidence="4">Homodimer.</text>
</comment>
<dbReference type="RefSeq" id="WP_188986781.1">
    <property type="nucleotide sequence ID" value="NZ_BAAAHC010000015.1"/>
</dbReference>
<dbReference type="Gene3D" id="1.10.3210.10">
    <property type="entry name" value="Hypothetical protein af1432"/>
    <property type="match status" value="1"/>
</dbReference>
<reference evidence="10 11" key="2">
    <citation type="journal article" date="2014" name="Int. J. Syst. Evol. Microbiol.">
        <title>Complete genome sequence of Corynebacterium casei LMG S-19264T (=DSM 44701T), isolated from a smear-ripened cheese.</title>
        <authorList>
            <consortium name="US DOE Joint Genome Institute (JGI-PGF)"/>
            <person name="Walter F."/>
            <person name="Albersmeier A."/>
            <person name="Kalinowski J."/>
            <person name="Ruckert C."/>
        </authorList>
    </citation>
    <scope>NUCLEOTIDE SEQUENCE [LARGE SCALE GENOMIC DNA]</scope>
    <source>
        <strain evidence="10 11">CGMCC 4.7206</strain>
    </source>
</reference>
<evidence type="ECO:0000313" key="9">
    <source>
        <dbReference type="EMBL" id="GAA0532811.1"/>
    </source>
</evidence>
<dbReference type="GO" id="GO:0002953">
    <property type="term" value="F:5'-deoxynucleotidase activity"/>
    <property type="evidence" value="ECO:0007669"/>
    <property type="project" value="UniProtKB-EC"/>
</dbReference>
<dbReference type="SMART" id="SM00471">
    <property type="entry name" value="HDc"/>
    <property type="match status" value="1"/>
</dbReference>
<reference evidence="9" key="5">
    <citation type="submission" date="2023-12" db="EMBL/GenBank/DDBJ databases">
        <authorList>
            <person name="Sun Q."/>
            <person name="Inoue M."/>
        </authorList>
    </citation>
    <scope>NUCLEOTIDE SEQUENCE</scope>
    <source>
        <strain evidence="9">JCM 10664</strain>
    </source>
</reference>
<evidence type="ECO:0000256" key="6">
    <source>
        <dbReference type="ARBA" id="ARBA00022723"/>
    </source>
</evidence>
<dbReference type="AlphaFoldDB" id="A0A917JRT3"/>
<keyword evidence="12" id="KW-1185">Reference proteome</keyword>
<dbReference type="SUPFAM" id="SSF109604">
    <property type="entry name" value="HD-domain/PDEase-like"/>
    <property type="match status" value="1"/>
</dbReference>
<evidence type="ECO:0000259" key="8">
    <source>
        <dbReference type="SMART" id="SM00471"/>
    </source>
</evidence>
<keyword evidence="7" id="KW-0378">Hydrolase</keyword>
<dbReference type="InterPro" id="IPR006674">
    <property type="entry name" value="HD_domain"/>
</dbReference>
<accession>A0A917JRT3</accession>
<dbReference type="PANTHER" id="PTHR11845">
    <property type="entry name" value="5'-DEOXYNUCLEOTIDASE HDDC2"/>
    <property type="match status" value="1"/>
</dbReference>